<dbReference type="GO" id="GO:0003723">
    <property type="term" value="F:RNA binding"/>
    <property type="evidence" value="ECO:0007669"/>
    <property type="project" value="InterPro"/>
</dbReference>
<dbReference type="GO" id="GO:0000455">
    <property type="term" value="P:enzyme-directed rRNA pseudouridine synthesis"/>
    <property type="evidence" value="ECO:0007669"/>
    <property type="project" value="TreeGrafter"/>
</dbReference>
<dbReference type="GO" id="GO:0009982">
    <property type="term" value="F:pseudouridine synthase activity"/>
    <property type="evidence" value="ECO:0007669"/>
    <property type="project" value="InterPro"/>
</dbReference>
<comment type="caution">
    <text evidence="3">The sequence shown here is derived from an EMBL/GenBank/DDBJ whole genome shotgun (WGS) entry which is preliminary data.</text>
</comment>
<dbReference type="Gene3D" id="3.30.2350.10">
    <property type="entry name" value="Pseudouridine synthase"/>
    <property type="match status" value="1"/>
</dbReference>
<evidence type="ECO:0000256" key="1">
    <source>
        <dbReference type="ARBA" id="ARBA00010876"/>
    </source>
</evidence>
<keyword evidence="4" id="KW-1185">Reference proteome</keyword>
<dbReference type="InterPro" id="IPR050188">
    <property type="entry name" value="RluA_PseudoU_synthase"/>
</dbReference>
<evidence type="ECO:0000313" key="3">
    <source>
        <dbReference type="EMBL" id="KAH9360355.1"/>
    </source>
</evidence>
<proteinExistence type="inferred from homology"/>
<gene>
    <name evidence="3" type="ORF">HPB48_003550</name>
</gene>
<dbReference type="InterPro" id="IPR020103">
    <property type="entry name" value="PsdUridine_synth_cat_dom_sf"/>
</dbReference>
<dbReference type="InterPro" id="IPR006145">
    <property type="entry name" value="PsdUridine_synth_RsuA/RluA"/>
</dbReference>
<dbReference type="EMBL" id="JABSTR010000001">
    <property type="protein sequence ID" value="KAH9360355.1"/>
    <property type="molecule type" value="Genomic_DNA"/>
</dbReference>
<dbReference type="AlphaFoldDB" id="A0A9J6FC21"/>
<name>A0A9J6FC21_HAELO</name>
<dbReference type="OMA" id="DSPYRMM"/>
<evidence type="ECO:0000259" key="2">
    <source>
        <dbReference type="Pfam" id="PF00849"/>
    </source>
</evidence>
<accession>A0A9J6FC21</accession>
<organism evidence="3 4">
    <name type="scientific">Haemaphysalis longicornis</name>
    <name type="common">Bush tick</name>
    <dbReference type="NCBI Taxonomy" id="44386"/>
    <lineage>
        <taxon>Eukaryota</taxon>
        <taxon>Metazoa</taxon>
        <taxon>Ecdysozoa</taxon>
        <taxon>Arthropoda</taxon>
        <taxon>Chelicerata</taxon>
        <taxon>Arachnida</taxon>
        <taxon>Acari</taxon>
        <taxon>Parasitiformes</taxon>
        <taxon>Ixodida</taxon>
        <taxon>Ixodoidea</taxon>
        <taxon>Ixodidae</taxon>
        <taxon>Haemaphysalinae</taxon>
        <taxon>Haemaphysalis</taxon>
    </lineage>
</organism>
<dbReference type="PANTHER" id="PTHR21600">
    <property type="entry name" value="MITOCHONDRIAL RNA PSEUDOURIDINE SYNTHASE"/>
    <property type="match status" value="1"/>
</dbReference>
<dbReference type="SUPFAM" id="SSF55120">
    <property type="entry name" value="Pseudouridine synthase"/>
    <property type="match status" value="1"/>
</dbReference>
<sequence length="351" mass="38486">MVTDSGDGPSRAVVTAVERTDEGRAAEIVRGGGDGAIRVLHRSAHFLVVEKPADLVINTQKTLEHPVTVETLLRRQLPELVDPAVQHGFRFCHRLDFATSGVLCLALTRRAASAAQVVAKRVRQSSSTRYPRSPASKAECGGELKEAFGPPLRPARKCYVALLEGHVPLAPNNGIEVDLAVGEDSRDGHQHKMCTANEDHCVSPREARTRVLLLRRGYFHARPASQVALSLLTGRRHQLRVHCAALGHPVVGDTTYGGADAVQHDRMYLHAWALRLPTHLEAINVDTGGEHPFCRLPAWRDCGPGDDAVGSDGSDLVTVDRVFEQFECPGLFLPWRMFVRPLQADQIEERA</sequence>
<dbReference type="PANTHER" id="PTHR21600:SF87">
    <property type="entry name" value="RNA PSEUDOURIDYLATE SYNTHASE DOMAIN-CONTAINING PROTEIN 1"/>
    <property type="match status" value="1"/>
</dbReference>
<dbReference type="VEuPathDB" id="VectorBase:HLOH_061911"/>
<reference evidence="3 4" key="1">
    <citation type="journal article" date="2020" name="Cell">
        <title>Large-Scale Comparative Analyses of Tick Genomes Elucidate Their Genetic Diversity and Vector Capacities.</title>
        <authorList>
            <consortium name="Tick Genome and Microbiome Consortium (TIGMIC)"/>
            <person name="Jia N."/>
            <person name="Wang J."/>
            <person name="Shi W."/>
            <person name="Du L."/>
            <person name="Sun Y."/>
            <person name="Zhan W."/>
            <person name="Jiang J.F."/>
            <person name="Wang Q."/>
            <person name="Zhang B."/>
            <person name="Ji P."/>
            <person name="Bell-Sakyi L."/>
            <person name="Cui X.M."/>
            <person name="Yuan T.T."/>
            <person name="Jiang B.G."/>
            <person name="Yang W.F."/>
            <person name="Lam T.T."/>
            <person name="Chang Q.C."/>
            <person name="Ding S.J."/>
            <person name="Wang X.J."/>
            <person name="Zhu J.G."/>
            <person name="Ruan X.D."/>
            <person name="Zhao L."/>
            <person name="Wei J.T."/>
            <person name="Ye R.Z."/>
            <person name="Que T.C."/>
            <person name="Du C.H."/>
            <person name="Zhou Y.H."/>
            <person name="Cheng J.X."/>
            <person name="Dai P.F."/>
            <person name="Guo W.B."/>
            <person name="Han X.H."/>
            <person name="Huang E.J."/>
            <person name="Li L.F."/>
            <person name="Wei W."/>
            <person name="Gao Y.C."/>
            <person name="Liu J.Z."/>
            <person name="Shao H.Z."/>
            <person name="Wang X."/>
            <person name="Wang C.C."/>
            <person name="Yang T.C."/>
            <person name="Huo Q.B."/>
            <person name="Li W."/>
            <person name="Chen H.Y."/>
            <person name="Chen S.E."/>
            <person name="Zhou L.G."/>
            <person name="Ni X.B."/>
            <person name="Tian J.H."/>
            <person name="Sheng Y."/>
            <person name="Liu T."/>
            <person name="Pan Y.S."/>
            <person name="Xia L.Y."/>
            <person name="Li J."/>
            <person name="Zhao F."/>
            <person name="Cao W.C."/>
        </authorList>
    </citation>
    <scope>NUCLEOTIDE SEQUENCE [LARGE SCALE GENOMIC DNA]</scope>
    <source>
        <strain evidence="3">HaeL-2018</strain>
    </source>
</reference>
<evidence type="ECO:0000313" key="4">
    <source>
        <dbReference type="Proteomes" id="UP000821853"/>
    </source>
</evidence>
<dbReference type="Pfam" id="PF00849">
    <property type="entry name" value="PseudoU_synth_2"/>
    <property type="match status" value="1"/>
</dbReference>
<dbReference type="Proteomes" id="UP000821853">
    <property type="component" value="Chromosome 1"/>
</dbReference>
<protein>
    <recommendedName>
        <fullName evidence="2">Pseudouridine synthase RsuA/RluA-like domain-containing protein</fullName>
    </recommendedName>
</protein>
<feature type="domain" description="Pseudouridine synthase RsuA/RluA-like" evidence="2">
    <location>
        <begin position="45"/>
        <end position="116"/>
    </location>
</feature>
<comment type="similarity">
    <text evidence="1">Belongs to the pseudouridine synthase RluA family.</text>
</comment>
<dbReference type="CDD" id="cd02869">
    <property type="entry name" value="PseudoU_synth_RluA_like"/>
    <property type="match status" value="1"/>
</dbReference>
<dbReference type="OrthoDB" id="418349at2759"/>